<dbReference type="InterPro" id="IPR025636">
    <property type="entry name" value="DUF4294"/>
</dbReference>
<reference evidence="3 4" key="1">
    <citation type="submission" date="2018-09" db="EMBL/GenBank/DDBJ databases">
        <authorList>
            <consortium name="Pathogen Informatics"/>
        </authorList>
    </citation>
    <scope>NUCLEOTIDE SEQUENCE [LARGE SCALE GENOMIC DNA]</scope>
    <source>
        <strain evidence="3 4">OH-22767</strain>
    </source>
</reference>
<keyword evidence="1" id="KW-0175">Coiled coil</keyword>
<evidence type="ECO:0000313" key="4">
    <source>
        <dbReference type="Proteomes" id="UP000262142"/>
    </source>
</evidence>
<feature type="chain" id="PRO_5016640852" description="DUF4294 domain-containing protein" evidence="2">
    <location>
        <begin position="25"/>
        <end position="230"/>
    </location>
</feature>
<proteinExistence type="predicted"/>
<keyword evidence="4" id="KW-1185">Reference proteome</keyword>
<feature type="coiled-coil region" evidence="1">
    <location>
        <begin position="103"/>
        <end position="134"/>
    </location>
</feature>
<keyword evidence="2" id="KW-0732">Signal</keyword>
<evidence type="ECO:0000313" key="3">
    <source>
        <dbReference type="EMBL" id="SZD74177.1"/>
    </source>
</evidence>
<dbReference type="Proteomes" id="UP000262142">
    <property type="component" value="Unassembled WGS sequence"/>
</dbReference>
<organism evidence="3 4">
    <name type="scientific">Candidatus Ornithobacterium hominis</name>
    <dbReference type="NCBI Taxonomy" id="2497989"/>
    <lineage>
        <taxon>Bacteria</taxon>
        <taxon>Pseudomonadati</taxon>
        <taxon>Bacteroidota</taxon>
        <taxon>Flavobacteriia</taxon>
        <taxon>Flavobacteriales</taxon>
        <taxon>Weeksellaceae</taxon>
        <taxon>Ornithobacterium</taxon>
    </lineage>
</organism>
<sequence length="230" mass="27625">MKLKILKYFLSLKFFLAAKVFLFAQEDDFDFQKQVRDSEIETRDWNLNQTIQLDELNAYTVTFEKEIEKKYYIWLEQRVDDVYPFLEKAVREYYFVRDSAELIQNRRAKKKFIKERYNQLAERYEEQLKKLSTSRGQILARLMHRETGKTTYDIIKELRGGISAFLWNTAGGAFDIDLKRKFEPEKNREDLYIAVIIQKGLASGKYRPIEKEFRLDKRVNPIMKALGREE</sequence>
<name>A0A383U3M1_9FLAO</name>
<dbReference type="RefSeq" id="WP_119058530.1">
    <property type="nucleotide sequence ID" value="NZ_UNSC01000008.1"/>
</dbReference>
<evidence type="ECO:0000256" key="1">
    <source>
        <dbReference type="SAM" id="Coils"/>
    </source>
</evidence>
<dbReference type="OrthoDB" id="1491885at2"/>
<gene>
    <name evidence="3" type="ORF">SAMEA104719789_01635</name>
</gene>
<evidence type="ECO:0000256" key="2">
    <source>
        <dbReference type="SAM" id="SignalP"/>
    </source>
</evidence>
<evidence type="ECO:0008006" key="5">
    <source>
        <dbReference type="Google" id="ProtNLM"/>
    </source>
</evidence>
<dbReference type="AlphaFoldDB" id="A0A383U3M1"/>
<dbReference type="Pfam" id="PF14127">
    <property type="entry name" value="DUF4294"/>
    <property type="match status" value="1"/>
</dbReference>
<feature type="signal peptide" evidence="2">
    <location>
        <begin position="1"/>
        <end position="24"/>
    </location>
</feature>
<protein>
    <recommendedName>
        <fullName evidence="5">DUF4294 domain-containing protein</fullName>
    </recommendedName>
</protein>
<accession>A0A383U3M1</accession>
<dbReference type="EMBL" id="UNSC01000008">
    <property type="protein sequence ID" value="SZD74177.1"/>
    <property type="molecule type" value="Genomic_DNA"/>
</dbReference>